<dbReference type="GO" id="GO:0000976">
    <property type="term" value="F:transcription cis-regulatory region binding"/>
    <property type="evidence" value="ECO:0007669"/>
    <property type="project" value="TreeGrafter"/>
</dbReference>
<organism evidence="10 11">
    <name type="scientific">Faecalibacterium cf. prausnitzii KLE1255</name>
    <dbReference type="NCBI Taxonomy" id="748224"/>
    <lineage>
        <taxon>Bacteria</taxon>
        <taxon>Bacillati</taxon>
        <taxon>Bacillota</taxon>
        <taxon>Clostridia</taxon>
        <taxon>Eubacteriales</taxon>
        <taxon>Oscillospiraceae</taxon>
        <taxon>Faecalibacterium</taxon>
    </lineage>
</organism>
<feature type="domain" description="OmpR/PhoB-type" evidence="9">
    <location>
        <begin position="138"/>
        <end position="237"/>
    </location>
</feature>
<dbReference type="InterPro" id="IPR001789">
    <property type="entry name" value="Sig_transdc_resp-reg_receiver"/>
</dbReference>
<dbReference type="InterPro" id="IPR001867">
    <property type="entry name" value="OmpR/PhoB-type_DNA-bd"/>
</dbReference>
<dbReference type="BioCyc" id="FCF748224-HMP:GTSS-2090-MONOMER"/>
<dbReference type="InterPro" id="IPR036388">
    <property type="entry name" value="WH-like_DNA-bd_sf"/>
</dbReference>
<dbReference type="SMART" id="SM00448">
    <property type="entry name" value="REC"/>
    <property type="match status" value="1"/>
</dbReference>
<feature type="domain" description="Response regulatory" evidence="8">
    <location>
        <begin position="10"/>
        <end position="123"/>
    </location>
</feature>
<evidence type="ECO:0000313" key="10">
    <source>
        <dbReference type="EMBL" id="EFQ05822.1"/>
    </source>
</evidence>
<dbReference type="PANTHER" id="PTHR48111">
    <property type="entry name" value="REGULATOR OF RPOS"/>
    <property type="match status" value="1"/>
</dbReference>
<evidence type="ECO:0000313" key="11">
    <source>
        <dbReference type="Proteomes" id="UP000006028"/>
    </source>
</evidence>
<evidence type="ECO:0000256" key="6">
    <source>
        <dbReference type="PROSITE-ProRule" id="PRU00169"/>
    </source>
</evidence>
<comment type="caution">
    <text evidence="10">The sequence shown here is derived from an EMBL/GenBank/DDBJ whole genome shotgun (WGS) entry which is preliminary data.</text>
</comment>
<evidence type="ECO:0000256" key="5">
    <source>
        <dbReference type="ARBA" id="ARBA00024867"/>
    </source>
</evidence>
<dbReference type="GO" id="GO:0032993">
    <property type="term" value="C:protein-DNA complex"/>
    <property type="evidence" value="ECO:0007669"/>
    <property type="project" value="TreeGrafter"/>
</dbReference>
<comment type="function">
    <text evidence="5">May play the central regulatory role in sporulation. It may be an element of the effector pathway responsible for the activation of sporulation genes in response to nutritional stress. Spo0A may act in concert with spo0H (a sigma factor) to control the expression of some genes that are critical to the sporulation process.</text>
</comment>
<keyword evidence="4" id="KW-0804">Transcription</keyword>
<evidence type="ECO:0000259" key="8">
    <source>
        <dbReference type="PROSITE" id="PS50110"/>
    </source>
</evidence>
<dbReference type="GO" id="GO:0006355">
    <property type="term" value="P:regulation of DNA-templated transcription"/>
    <property type="evidence" value="ECO:0007669"/>
    <property type="project" value="InterPro"/>
</dbReference>
<keyword evidence="2" id="KW-0805">Transcription regulation</keyword>
<dbReference type="GO" id="GO:0005829">
    <property type="term" value="C:cytosol"/>
    <property type="evidence" value="ECO:0007669"/>
    <property type="project" value="TreeGrafter"/>
</dbReference>
<dbReference type="Gene3D" id="6.10.250.690">
    <property type="match status" value="1"/>
</dbReference>
<dbReference type="GO" id="GO:0000156">
    <property type="term" value="F:phosphorelay response regulator activity"/>
    <property type="evidence" value="ECO:0007669"/>
    <property type="project" value="TreeGrafter"/>
</dbReference>
<accession>E2ZLU7</accession>
<evidence type="ECO:0000256" key="3">
    <source>
        <dbReference type="ARBA" id="ARBA00023125"/>
    </source>
</evidence>
<feature type="DNA-binding region" description="OmpR/PhoB-type" evidence="7">
    <location>
        <begin position="138"/>
        <end position="237"/>
    </location>
</feature>
<dbReference type="Pfam" id="PF00486">
    <property type="entry name" value="Trans_reg_C"/>
    <property type="match status" value="1"/>
</dbReference>
<dbReference type="PROSITE" id="PS50110">
    <property type="entry name" value="RESPONSE_REGULATORY"/>
    <property type="match status" value="1"/>
</dbReference>
<dbReference type="STRING" id="748224.HMPREF9436_02657"/>
<reference evidence="10 11" key="1">
    <citation type="submission" date="2010-08" db="EMBL/GenBank/DDBJ databases">
        <authorList>
            <person name="Weinstock G."/>
            <person name="Sodergren E."/>
            <person name="Clifton S."/>
            <person name="Fulton L."/>
            <person name="Fulton B."/>
            <person name="Courtney L."/>
            <person name="Fronick C."/>
            <person name="Harrison M."/>
            <person name="Strong C."/>
            <person name="Farmer C."/>
            <person name="Delahaunty K."/>
            <person name="Markovic C."/>
            <person name="Hall O."/>
            <person name="Minx P."/>
            <person name="Tomlinson C."/>
            <person name="Mitreva M."/>
            <person name="Hou S."/>
            <person name="Chen J."/>
            <person name="Wollam A."/>
            <person name="Pepin K.H."/>
            <person name="Johnson M."/>
            <person name="Bhonagiri V."/>
            <person name="Zhang X."/>
            <person name="Suruliraj S."/>
            <person name="Warren W."/>
            <person name="Chinwalla A."/>
            <person name="Mardis E.R."/>
            <person name="Wilson R.K."/>
        </authorList>
    </citation>
    <scope>NUCLEOTIDE SEQUENCE [LARGE SCALE GENOMIC DNA]</scope>
    <source>
        <strain evidence="10 11">KLE1255</strain>
    </source>
</reference>
<dbReference type="Gene3D" id="3.40.50.2300">
    <property type="match status" value="1"/>
</dbReference>
<dbReference type="SUPFAM" id="SSF52172">
    <property type="entry name" value="CheY-like"/>
    <property type="match status" value="1"/>
</dbReference>
<dbReference type="InterPro" id="IPR039420">
    <property type="entry name" value="WalR-like"/>
</dbReference>
<dbReference type="Proteomes" id="UP000006028">
    <property type="component" value="Unassembled WGS sequence"/>
</dbReference>
<dbReference type="Gene3D" id="1.10.10.10">
    <property type="entry name" value="Winged helix-like DNA-binding domain superfamily/Winged helix DNA-binding domain"/>
    <property type="match status" value="1"/>
</dbReference>
<keyword evidence="6" id="KW-0597">Phosphoprotein</keyword>
<dbReference type="InterPro" id="IPR011006">
    <property type="entry name" value="CheY-like_superfamily"/>
</dbReference>
<evidence type="ECO:0000256" key="2">
    <source>
        <dbReference type="ARBA" id="ARBA00023015"/>
    </source>
</evidence>
<evidence type="ECO:0000256" key="7">
    <source>
        <dbReference type="PROSITE-ProRule" id="PRU01091"/>
    </source>
</evidence>
<feature type="modified residue" description="4-aspartylphosphate" evidence="6">
    <location>
        <position position="59"/>
    </location>
</feature>
<name>E2ZLU7_9FIRM</name>
<keyword evidence="3 7" id="KW-0238">DNA-binding</keyword>
<dbReference type="HOGENOM" id="CLU_000445_30_8_9"/>
<proteinExistence type="predicted"/>
<dbReference type="SMART" id="SM00862">
    <property type="entry name" value="Trans_reg_C"/>
    <property type="match status" value="1"/>
</dbReference>
<evidence type="ECO:0000259" key="9">
    <source>
        <dbReference type="PROSITE" id="PS51755"/>
    </source>
</evidence>
<dbReference type="EMBL" id="AECU01000197">
    <property type="protein sequence ID" value="EFQ05822.1"/>
    <property type="molecule type" value="Genomic_DNA"/>
</dbReference>
<gene>
    <name evidence="10" type="ORF">HMPREF9436_02657</name>
</gene>
<dbReference type="eggNOG" id="COG0745">
    <property type="taxonomic scope" value="Bacteria"/>
</dbReference>
<dbReference type="PROSITE" id="PS51755">
    <property type="entry name" value="OMPR_PHOB"/>
    <property type="match status" value="1"/>
</dbReference>
<dbReference type="Pfam" id="PF00072">
    <property type="entry name" value="Response_reg"/>
    <property type="match status" value="1"/>
</dbReference>
<protein>
    <recommendedName>
        <fullName evidence="1">Stage 0 sporulation protein A homolog</fullName>
    </recommendedName>
</protein>
<dbReference type="PANTHER" id="PTHR48111:SF50">
    <property type="entry name" value="KDP OPERON TRANSCRIPTIONAL REGULATORY PROTEIN KDPE"/>
    <property type="match status" value="1"/>
</dbReference>
<evidence type="ECO:0000256" key="4">
    <source>
        <dbReference type="ARBA" id="ARBA00023163"/>
    </source>
</evidence>
<sequence>MQKMSNNKFKVLIVEDEANICSFIETLLTTNDYQALVAHTCTMGLTLFASHNPDLVILDLGLPDRDGLEFIRTVRQKYMTPIVVLSARTDEMDKIEALDLGANDYITKPFSTGELLARVRAALRLNRYSAMHGGNAPAGEFRAQGMRINYDRRKVFVDEQEIKLTQTEYNIVAFLSQHAGRVMTYAAIVKAIWGDTDIGSTKKLQVNMANIRKKLGSRPGSNAYILNELGVGYRMIDEDARSGEINE</sequence>
<dbReference type="AlphaFoldDB" id="E2ZLU7"/>
<dbReference type="CDD" id="cd00383">
    <property type="entry name" value="trans_reg_C"/>
    <property type="match status" value="1"/>
</dbReference>
<evidence type="ECO:0000256" key="1">
    <source>
        <dbReference type="ARBA" id="ARBA00018672"/>
    </source>
</evidence>